<name>D3DH57_HYDTT</name>
<gene>
    <name evidence="8" type="primary">tadA</name>
    <name evidence="10" type="ordered locus">HTH_0699</name>
</gene>
<dbReference type="OrthoDB" id="9802676at2"/>
<feature type="binding site" evidence="8">
    <location>
        <position position="80"/>
    </location>
    <ligand>
        <name>Zn(2+)</name>
        <dbReference type="ChEBI" id="CHEBI:29105"/>
        <note>catalytic</note>
    </ligand>
</feature>
<comment type="cofactor">
    <cofactor evidence="8">
        <name>Zn(2+)</name>
        <dbReference type="ChEBI" id="CHEBI:29105"/>
    </cofactor>
    <text evidence="8">Binds 1 zinc ion per subunit.</text>
</comment>
<evidence type="ECO:0000313" key="11">
    <source>
        <dbReference type="Proteomes" id="UP000002574"/>
    </source>
</evidence>
<dbReference type="CDD" id="cd01285">
    <property type="entry name" value="nucleoside_deaminase"/>
    <property type="match status" value="1"/>
</dbReference>
<evidence type="ECO:0000256" key="4">
    <source>
        <dbReference type="ARBA" id="ARBA00022723"/>
    </source>
</evidence>
<accession>D3DH57</accession>
<keyword evidence="3 8" id="KW-0819">tRNA processing</keyword>
<dbReference type="InterPro" id="IPR028883">
    <property type="entry name" value="tRNA_aden_deaminase"/>
</dbReference>
<evidence type="ECO:0000256" key="6">
    <source>
        <dbReference type="ARBA" id="ARBA00022833"/>
    </source>
</evidence>
<sequence>MEKFIELCLNLARRAYERGETPVGCVVVKDGKVIAKAHNRVEELKDPTAHAEMLALREASESMGGKYLYGCEIYVSLEPCVMCTYAMILKRVERLIFLAQDYRHGGVMSMYSLLDDMRFHHRVRWEYMPVEEAQKLLRDFFRNLRLRQR</sequence>
<evidence type="ECO:0000256" key="1">
    <source>
        <dbReference type="ARBA" id="ARBA00010669"/>
    </source>
</evidence>
<dbReference type="Pfam" id="PF00383">
    <property type="entry name" value="dCMP_cyt_deam_1"/>
    <property type="match status" value="1"/>
</dbReference>
<evidence type="ECO:0000259" key="9">
    <source>
        <dbReference type="PROSITE" id="PS51747"/>
    </source>
</evidence>
<keyword evidence="5 8" id="KW-0378">Hydrolase</keyword>
<evidence type="ECO:0000256" key="3">
    <source>
        <dbReference type="ARBA" id="ARBA00022694"/>
    </source>
</evidence>
<feature type="binding site" evidence="8">
    <location>
        <position position="83"/>
    </location>
    <ligand>
        <name>Zn(2+)</name>
        <dbReference type="ChEBI" id="CHEBI:29105"/>
        <note>catalytic</note>
    </ligand>
</feature>
<dbReference type="PROSITE" id="PS51747">
    <property type="entry name" value="CYT_DCMP_DEAMINASES_2"/>
    <property type="match status" value="1"/>
</dbReference>
<evidence type="ECO:0000256" key="2">
    <source>
        <dbReference type="ARBA" id="ARBA00011738"/>
    </source>
</evidence>
<dbReference type="STRING" id="608538.HTH_0699"/>
<dbReference type="Gene3D" id="3.40.140.10">
    <property type="entry name" value="Cytidine Deaminase, domain 2"/>
    <property type="match status" value="1"/>
</dbReference>
<organism evidence="10 11">
    <name type="scientific">Hydrogenobacter thermophilus (strain DSM 6534 / IAM 12695 / TK-6)</name>
    <dbReference type="NCBI Taxonomy" id="608538"/>
    <lineage>
        <taxon>Bacteria</taxon>
        <taxon>Pseudomonadati</taxon>
        <taxon>Aquificota</taxon>
        <taxon>Aquificia</taxon>
        <taxon>Aquificales</taxon>
        <taxon>Aquificaceae</taxon>
        <taxon>Hydrogenobacter</taxon>
    </lineage>
</organism>
<comment type="catalytic activity">
    <reaction evidence="7 8">
        <text>adenosine(34) in tRNA + H2O + H(+) = inosine(34) in tRNA + NH4(+)</text>
        <dbReference type="Rhea" id="RHEA:43168"/>
        <dbReference type="Rhea" id="RHEA-COMP:10373"/>
        <dbReference type="Rhea" id="RHEA-COMP:10374"/>
        <dbReference type="ChEBI" id="CHEBI:15377"/>
        <dbReference type="ChEBI" id="CHEBI:15378"/>
        <dbReference type="ChEBI" id="CHEBI:28938"/>
        <dbReference type="ChEBI" id="CHEBI:74411"/>
        <dbReference type="ChEBI" id="CHEBI:82852"/>
        <dbReference type="EC" id="3.5.4.33"/>
    </reaction>
</comment>
<feature type="domain" description="CMP/dCMP-type deaminase" evidence="9">
    <location>
        <begin position="1"/>
        <end position="109"/>
    </location>
</feature>
<evidence type="ECO:0000256" key="8">
    <source>
        <dbReference type="HAMAP-Rule" id="MF_00972"/>
    </source>
</evidence>
<dbReference type="PANTHER" id="PTHR11079:SF202">
    <property type="entry name" value="TRNA-SPECIFIC ADENOSINE DEAMINASE"/>
    <property type="match status" value="1"/>
</dbReference>
<comment type="similarity">
    <text evidence="1">Belongs to the cytidine and deoxycytidylate deaminase family. ADAT2 subfamily.</text>
</comment>
<dbReference type="EMBL" id="AP011112">
    <property type="protein sequence ID" value="BAI69159.1"/>
    <property type="molecule type" value="Genomic_DNA"/>
</dbReference>
<comment type="subunit">
    <text evidence="2 8">Homodimer.</text>
</comment>
<dbReference type="PANTHER" id="PTHR11079">
    <property type="entry name" value="CYTOSINE DEAMINASE FAMILY MEMBER"/>
    <property type="match status" value="1"/>
</dbReference>
<dbReference type="InterPro" id="IPR016193">
    <property type="entry name" value="Cytidine_deaminase-like"/>
</dbReference>
<dbReference type="GO" id="GO:0052717">
    <property type="term" value="F:tRNA-specific adenosine-34 deaminase activity"/>
    <property type="evidence" value="ECO:0007669"/>
    <property type="project" value="UniProtKB-UniRule"/>
</dbReference>
<protein>
    <recommendedName>
        <fullName evidence="8">tRNA-specific adenosine deaminase</fullName>
        <ecNumber evidence="8">3.5.4.33</ecNumber>
    </recommendedName>
</protein>
<dbReference type="HAMAP" id="MF_00972">
    <property type="entry name" value="tRNA_aden_deaminase"/>
    <property type="match status" value="1"/>
</dbReference>
<dbReference type="AlphaFoldDB" id="D3DH57"/>
<dbReference type="EC" id="3.5.4.33" evidence="8"/>
<dbReference type="GO" id="GO:0008270">
    <property type="term" value="F:zinc ion binding"/>
    <property type="evidence" value="ECO:0007669"/>
    <property type="project" value="UniProtKB-UniRule"/>
</dbReference>
<proteinExistence type="inferred from homology"/>
<evidence type="ECO:0000256" key="5">
    <source>
        <dbReference type="ARBA" id="ARBA00022801"/>
    </source>
</evidence>
<comment type="function">
    <text evidence="8">Catalyzes the deamination of adenosine to inosine at the wobble position 34 of tRNA(Arg2).</text>
</comment>
<dbReference type="GO" id="GO:0002100">
    <property type="term" value="P:tRNA wobble adenosine to inosine editing"/>
    <property type="evidence" value="ECO:0007669"/>
    <property type="project" value="UniProtKB-UniRule"/>
</dbReference>
<keyword evidence="6 8" id="KW-0862">Zinc</keyword>
<dbReference type="PATRIC" id="fig|608538.5.peg.709"/>
<evidence type="ECO:0000256" key="7">
    <source>
        <dbReference type="ARBA" id="ARBA00048045"/>
    </source>
</evidence>
<dbReference type="Proteomes" id="UP000002574">
    <property type="component" value="Chromosome"/>
</dbReference>
<feature type="binding site" evidence="8">
    <location>
        <position position="50"/>
    </location>
    <ligand>
        <name>Zn(2+)</name>
        <dbReference type="ChEBI" id="CHEBI:29105"/>
        <note>catalytic</note>
    </ligand>
</feature>
<dbReference type="KEGG" id="hth:HTH_0699"/>
<dbReference type="SUPFAM" id="SSF53927">
    <property type="entry name" value="Cytidine deaminase-like"/>
    <property type="match status" value="1"/>
</dbReference>
<dbReference type="eggNOG" id="COG0590">
    <property type="taxonomic scope" value="Bacteria"/>
</dbReference>
<dbReference type="PROSITE" id="PS00903">
    <property type="entry name" value="CYT_DCMP_DEAMINASES_1"/>
    <property type="match status" value="1"/>
</dbReference>
<dbReference type="InterPro" id="IPR002125">
    <property type="entry name" value="CMP_dCMP_dom"/>
</dbReference>
<dbReference type="KEGG" id="hte:Hydth_0699"/>
<reference evidence="10 11" key="1">
    <citation type="journal article" date="2010" name="J. Bacteriol.">
        <title>Complete genome sequence of the thermophilic, obligately chemolithoautotrophic hydrogen-oxidizing bacterium Hydrogenobacter thermophilus TK-6.</title>
        <authorList>
            <person name="Arai H."/>
            <person name="Kanbe H."/>
            <person name="Ishii M."/>
            <person name="Igarashi Y."/>
        </authorList>
    </citation>
    <scope>NUCLEOTIDE SEQUENCE [LARGE SCALE GENOMIC DNA]</scope>
    <source>
        <strain evidence="11">DSM 6534 / IAM 12695 / TK-6 [Tokyo]</strain>
    </source>
</reference>
<feature type="active site" description="Proton donor" evidence="8">
    <location>
        <position position="52"/>
    </location>
</feature>
<dbReference type="RefSeq" id="WP_012963341.1">
    <property type="nucleotide sequence ID" value="NC_013799.1"/>
</dbReference>
<keyword evidence="4 8" id="KW-0479">Metal-binding</keyword>
<keyword evidence="11" id="KW-1185">Reference proteome</keyword>
<evidence type="ECO:0000313" key="10">
    <source>
        <dbReference type="EMBL" id="BAI69159.1"/>
    </source>
</evidence>
<dbReference type="InterPro" id="IPR016192">
    <property type="entry name" value="APOBEC/CMP_deaminase_Zn-bd"/>
</dbReference>